<evidence type="ECO:0008006" key="6">
    <source>
        <dbReference type="Google" id="ProtNLM"/>
    </source>
</evidence>
<comment type="similarity">
    <text evidence="1">Belongs to the NAD(P)-dependent epimerase/dehydratase family. SDR39U1 subfamily.</text>
</comment>
<sequence length="304" mass="32420">MKILAFGATEFVGAHLVPHLAERGHEVTVAARSGKARFSPPIRVVTADPVTPGPWQDLVGEHDAVVNLAGSPVMTRWNKAGKEAVLQSRVLSTRHIVDALARTTGKTLLCANAIGFYGDAGDAVCTEETPRGNGFLAEVCKAWQAEALHAQEFGHRVVIPRISVVLGHGGALDKMITPFSLGLGGRIGHGRQWFSWIHINDLTRVMSFLLETHEASGPFNACAPEPVTNARFTQSLAKSLGRPAILPVPSFALRLALGEAAGMLLTGQRCQPEALVRLGFEFAFPGLDAALADIIPAFKTARSS</sequence>
<dbReference type="InterPro" id="IPR001509">
    <property type="entry name" value="Epimerase_deHydtase"/>
</dbReference>
<evidence type="ECO:0000313" key="4">
    <source>
        <dbReference type="EMBL" id="SFK35358.1"/>
    </source>
</evidence>
<dbReference type="InterPro" id="IPR036291">
    <property type="entry name" value="NAD(P)-bd_dom_sf"/>
</dbReference>
<dbReference type="InterPro" id="IPR010099">
    <property type="entry name" value="SDR39U1"/>
</dbReference>
<evidence type="ECO:0000259" key="2">
    <source>
        <dbReference type="Pfam" id="PF01370"/>
    </source>
</evidence>
<gene>
    <name evidence="4" type="ORF">SAMN04488082_12127</name>
</gene>
<feature type="domain" description="DUF1731" evidence="3">
    <location>
        <begin position="248"/>
        <end position="294"/>
    </location>
</feature>
<name>A0A1I3YU47_9BACT</name>
<dbReference type="AlphaFoldDB" id="A0A1I3YU47"/>
<dbReference type="Pfam" id="PF08338">
    <property type="entry name" value="DUF1731"/>
    <property type="match status" value="1"/>
</dbReference>
<dbReference type="RefSeq" id="WP_092378314.1">
    <property type="nucleotide sequence ID" value="NZ_FORX01000021.1"/>
</dbReference>
<dbReference type="PANTHER" id="PTHR11092">
    <property type="entry name" value="SUGAR NUCLEOTIDE EPIMERASE RELATED"/>
    <property type="match status" value="1"/>
</dbReference>
<protein>
    <recommendedName>
        <fullName evidence="6">TIGR01777 family protein</fullName>
    </recommendedName>
</protein>
<proteinExistence type="inferred from homology"/>
<dbReference type="CDD" id="cd05242">
    <property type="entry name" value="SDR_a8"/>
    <property type="match status" value="1"/>
</dbReference>
<dbReference type="OrthoDB" id="5292533at2"/>
<dbReference type="Pfam" id="PF01370">
    <property type="entry name" value="Epimerase"/>
    <property type="match status" value="1"/>
</dbReference>
<dbReference type="PANTHER" id="PTHR11092:SF0">
    <property type="entry name" value="EPIMERASE FAMILY PROTEIN SDR39U1"/>
    <property type="match status" value="1"/>
</dbReference>
<evidence type="ECO:0000259" key="3">
    <source>
        <dbReference type="Pfam" id="PF08338"/>
    </source>
</evidence>
<dbReference type="NCBIfam" id="TIGR01777">
    <property type="entry name" value="yfcH"/>
    <property type="match status" value="1"/>
</dbReference>
<organism evidence="4 5">
    <name type="scientific">Desulfomicrobium apsheronum</name>
    <dbReference type="NCBI Taxonomy" id="52560"/>
    <lineage>
        <taxon>Bacteria</taxon>
        <taxon>Pseudomonadati</taxon>
        <taxon>Thermodesulfobacteriota</taxon>
        <taxon>Desulfovibrionia</taxon>
        <taxon>Desulfovibrionales</taxon>
        <taxon>Desulfomicrobiaceae</taxon>
        <taxon>Desulfomicrobium</taxon>
    </lineage>
</organism>
<dbReference type="EMBL" id="FORX01000021">
    <property type="protein sequence ID" value="SFK35358.1"/>
    <property type="molecule type" value="Genomic_DNA"/>
</dbReference>
<dbReference type="Gene3D" id="3.40.50.720">
    <property type="entry name" value="NAD(P)-binding Rossmann-like Domain"/>
    <property type="match status" value="1"/>
</dbReference>
<evidence type="ECO:0000256" key="1">
    <source>
        <dbReference type="ARBA" id="ARBA00009353"/>
    </source>
</evidence>
<dbReference type="STRING" id="52560.SAMN04488082_12127"/>
<evidence type="ECO:0000313" key="5">
    <source>
        <dbReference type="Proteomes" id="UP000198635"/>
    </source>
</evidence>
<dbReference type="InterPro" id="IPR013549">
    <property type="entry name" value="DUF1731"/>
</dbReference>
<reference evidence="5" key="1">
    <citation type="submission" date="2016-10" db="EMBL/GenBank/DDBJ databases">
        <authorList>
            <person name="Varghese N."/>
            <person name="Submissions S."/>
        </authorList>
    </citation>
    <scope>NUCLEOTIDE SEQUENCE [LARGE SCALE GENOMIC DNA]</scope>
    <source>
        <strain evidence="5">DSM 5918</strain>
    </source>
</reference>
<accession>A0A1I3YU47</accession>
<keyword evidence="5" id="KW-1185">Reference proteome</keyword>
<feature type="domain" description="NAD-dependent epimerase/dehydratase" evidence="2">
    <location>
        <begin position="4"/>
        <end position="220"/>
    </location>
</feature>
<dbReference type="Proteomes" id="UP000198635">
    <property type="component" value="Unassembled WGS sequence"/>
</dbReference>
<dbReference type="SUPFAM" id="SSF51735">
    <property type="entry name" value="NAD(P)-binding Rossmann-fold domains"/>
    <property type="match status" value="1"/>
</dbReference>